<dbReference type="GO" id="GO:0003688">
    <property type="term" value="F:DNA replication origin binding"/>
    <property type="evidence" value="ECO:0007669"/>
    <property type="project" value="TreeGrafter"/>
</dbReference>
<dbReference type="GO" id="GO:1902977">
    <property type="term" value="P:mitotic DNA replication preinitiation complex assembly"/>
    <property type="evidence" value="ECO:0007669"/>
    <property type="project" value="TreeGrafter"/>
</dbReference>
<keyword evidence="10" id="KW-1185">Reference proteome</keyword>
<dbReference type="GO" id="GO:0031261">
    <property type="term" value="C:DNA replication preinitiation complex"/>
    <property type="evidence" value="ECO:0007669"/>
    <property type="project" value="TreeGrafter"/>
</dbReference>
<evidence type="ECO:0000256" key="2">
    <source>
        <dbReference type="ARBA" id="ARBA00007276"/>
    </source>
</evidence>
<comment type="similarity">
    <text evidence="2 7">Belongs to the SLD2 family.</text>
</comment>
<gene>
    <name evidence="9" type="ORF">WOLCODRAFT_160444</name>
</gene>
<dbReference type="PANTHER" id="PTHR28124:SF1">
    <property type="entry name" value="DNA REPLICATION REGULATOR SLD2"/>
    <property type="match status" value="1"/>
</dbReference>
<feature type="compositionally biased region" description="Low complexity" evidence="8">
    <location>
        <begin position="167"/>
        <end position="183"/>
    </location>
</feature>
<dbReference type="InterPro" id="IPR021110">
    <property type="entry name" value="DNA_rep_checkpnt_protein"/>
</dbReference>
<dbReference type="Gene3D" id="1.10.10.1460">
    <property type="match status" value="1"/>
</dbReference>
<keyword evidence="6 7" id="KW-0131">Cell cycle</keyword>
<evidence type="ECO:0000256" key="8">
    <source>
        <dbReference type="SAM" id="MobiDB-lite"/>
    </source>
</evidence>
<dbReference type="STRING" id="742152.A0A2H3IVA5"/>
<dbReference type="CDD" id="cd22289">
    <property type="entry name" value="RecQL4_SLD2_NTD"/>
    <property type="match status" value="1"/>
</dbReference>
<protein>
    <recommendedName>
        <fullName evidence="3 7">DNA replication regulator SLD2</fullName>
    </recommendedName>
</protein>
<feature type="compositionally biased region" description="Pro residues" evidence="8">
    <location>
        <begin position="534"/>
        <end position="547"/>
    </location>
</feature>
<dbReference type="GO" id="GO:0003697">
    <property type="term" value="F:single-stranded DNA binding"/>
    <property type="evidence" value="ECO:0007669"/>
    <property type="project" value="TreeGrafter"/>
</dbReference>
<keyword evidence="5 7" id="KW-0539">Nucleus</keyword>
<accession>A0A2H3IVA5</accession>
<dbReference type="OrthoDB" id="8775810at2759"/>
<feature type="region of interest" description="Disordered" evidence="8">
    <location>
        <begin position="605"/>
        <end position="636"/>
    </location>
</feature>
<feature type="region of interest" description="Disordered" evidence="8">
    <location>
        <begin position="280"/>
        <end position="333"/>
    </location>
</feature>
<feature type="region of interest" description="Disordered" evidence="8">
    <location>
        <begin position="46"/>
        <end position="226"/>
    </location>
</feature>
<evidence type="ECO:0000256" key="7">
    <source>
        <dbReference type="RuleBase" id="RU367067"/>
    </source>
</evidence>
<dbReference type="InterPro" id="IPR040203">
    <property type="entry name" value="Sld2"/>
</dbReference>
<feature type="compositionally biased region" description="Acidic residues" evidence="8">
    <location>
        <begin position="490"/>
        <end position="502"/>
    </location>
</feature>
<dbReference type="Proteomes" id="UP000218811">
    <property type="component" value="Unassembled WGS sequence"/>
</dbReference>
<dbReference type="OMA" id="SDWEAHW"/>
<dbReference type="PANTHER" id="PTHR28124">
    <property type="entry name" value="DNA REPLICATION REGULATOR SLD2"/>
    <property type="match status" value="1"/>
</dbReference>
<dbReference type="GO" id="GO:0000727">
    <property type="term" value="P:double-strand break repair via break-induced replication"/>
    <property type="evidence" value="ECO:0007669"/>
    <property type="project" value="TreeGrafter"/>
</dbReference>
<evidence type="ECO:0000256" key="4">
    <source>
        <dbReference type="ARBA" id="ARBA00022705"/>
    </source>
</evidence>
<evidence type="ECO:0000256" key="3">
    <source>
        <dbReference type="ARBA" id="ARBA00018363"/>
    </source>
</evidence>
<keyword evidence="4 7" id="KW-0235">DNA replication</keyword>
<dbReference type="FunFam" id="1.10.10.1460:FF:000001">
    <property type="entry name" value="DNA replication regulator Sld2"/>
    <property type="match status" value="1"/>
</dbReference>
<name>A0A2H3IVA5_WOLCO</name>
<evidence type="ECO:0000256" key="5">
    <source>
        <dbReference type="ARBA" id="ARBA00023242"/>
    </source>
</evidence>
<evidence type="ECO:0000313" key="10">
    <source>
        <dbReference type="Proteomes" id="UP000218811"/>
    </source>
</evidence>
<feature type="compositionally biased region" description="Pro residues" evidence="8">
    <location>
        <begin position="447"/>
        <end position="456"/>
    </location>
</feature>
<feature type="compositionally biased region" description="Low complexity" evidence="8">
    <location>
        <begin position="70"/>
        <end position="86"/>
    </location>
</feature>
<evidence type="ECO:0000256" key="6">
    <source>
        <dbReference type="ARBA" id="ARBA00023306"/>
    </source>
</evidence>
<comment type="subcellular location">
    <subcellularLocation>
        <location evidence="1 7">Nucleus</location>
    </subcellularLocation>
</comment>
<sequence>MDIASLRAEIKAWERDFRSQHARDPTVQEIKARPEIAAKYKLYKSLTKSSTSAQATRPSDTRPSTPPRSQPRQAAAASTSSLLTKSRAVKVDPPSQTTNPFSPVKKNRLIHNDSDHTNLLLKPSQRASNINPFTTPTKPKARSKPKPSAPARTPSPDLFPPIKQTLPVQSQPVPSQSNQNQVPVPAPQTPATKSAVTRARKRLRGEPVSPSPIKEKRARVSLSTQRSPHLGRAFLVNDGDGEEKDADTVDETLLAATPMKPPPGGRAFRLLFDEVLPDAQGAHASRPPPTRTFSRAQSGLPKQSQSQLGKKRARSRAASPPASSSDEEEASWENGAKLKDLITSANERARAGGSYTMQKKLMNASSKHAIPRSVLPGRDDLRSEAGPASSKTSSLKGIAAPDMADVSDTLTRSAVKRPLPDEQAGEYESAARNDVGDSAARLHRLPLLPPSPPPPDSSSSKPHLGSAKDKGKGKAAAAFSRKKARLLEQTGEDADDSADEDDARVRVVEHSWHSRKPQPRYLVDADEDTEWDWPPYPVHPPDSPTPPEGESDSGKVEVHLPDDLRRILSISTRSDTTKDEERLVRGLLYGRREFNYDAKGGEIWDVGEAGEDTGGAGNETEQDWEGEPVPWEVGEL</sequence>
<comment type="function">
    <text evidence="7">Has a role in the initiation of DNA replication. Required at S-phase checkpoint.</text>
</comment>
<feature type="compositionally biased region" description="Basic and acidic residues" evidence="8">
    <location>
        <begin position="503"/>
        <end position="512"/>
    </location>
</feature>
<feature type="region of interest" description="Disordered" evidence="8">
    <location>
        <begin position="363"/>
        <end position="560"/>
    </location>
</feature>
<reference evidence="9 10" key="1">
    <citation type="journal article" date="2012" name="Science">
        <title>The Paleozoic origin of enzymatic lignin decomposition reconstructed from 31 fungal genomes.</title>
        <authorList>
            <person name="Floudas D."/>
            <person name="Binder M."/>
            <person name="Riley R."/>
            <person name="Barry K."/>
            <person name="Blanchette R.A."/>
            <person name="Henrissat B."/>
            <person name="Martinez A.T."/>
            <person name="Otillar R."/>
            <person name="Spatafora J.W."/>
            <person name="Yadav J.S."/>
            <person name="Aerts A."/>
            <person name="Benoit I."/>
            <person name="Boyd A."/>
            <person name="Carlson A."/>
            <person name="Copeland A."/>
            <person name="Coutinho P.M."/>
            <person name="de Vries R.P."/>
            <person name="Ferreira P."/>
            <person name="Findley K."/>
            <person name="Foster B."/>
            <person name="Gaskell J."/>
            <person name="Glotzer D."/>
            <person name="Gorecki P."/>
            <person name="Heitman J."/>
            <person name="Hesse C."/>
            <person name="Hori C."/>
            <person name="Igarashi K."/>
            <person name="Jurgens J.A."/>
            <person name="Kallen N."/>
            <person name="Kersten P."/>
            <person name="Kohler A."/>
            <person name="Kuees U."/>
            <person name="Kumar T.K.A."/>
            <person name="Kuo A."/>
            <person name="LaButti K."/>
            <person name="Larrondo L.F."/>
            <person name="Lindquist E."/>
            <person name="Ling A."/>
            <person name="Lombard V."/>
            <person name="Lucas S."/>
            <person name="Lundell T."/>
            <person name="Martin R."/>
            <person name="McLaughlin D.J."/>
            <person name="Morgenstern I."/>
            <person name="Morin E."/>
            <person name="Murat C."/>
            <person name="Nagy L.G."/>
            <person name="Nolan M."/>
            <person name="Ohm R.A."/>
            <person name="Patyshakuliyeva A."/>
            <person name="Rokas A."/>
            <person name="Ruiz-Duenas F.J."/>
            <person name="Sabat G."/>
            <person name="Salamov A."/>
            <person name="Samejima M."/>
            <person name="Schmutz J."/>
            <person name="Slot J.C."/>
            <person name="St John F."/>
            <person name="Stenlid J."/>
            <person name="Sun H."/>
            <person name="Sun S."/>
            <person name="Syed K."/>
            <person name="Tsang A."/>
            <person name="Wiebenga A."/>
            <person name="Young D."/>
            <person name="Pisabarro A."/>
            <person name="Eastwood D.C."/>
            <person name="Martin F."/>
            <person name="Cullen D."/>
            <person name="Grigoriev I.V."/>
            <person name="Hibbett D.S."/>
        </authorList>
    </citation>
    <scope>NUCLEOTIDE SEQUENCE [LARGE SCALE GENOMIC DNA]</scope>
    <source>
        <strain evidence="9 10">MD-104</strain>
    </source>
</reference>
<evidence type="ECO:0000313" key="9">
    <source>
        <dbReference type="EMBL" id="PCH33906.1"/>
    </source>
</evidence>
<proteinExistence type="inferred from homology"/>
<dbReference type="EMBL" id="KB467831">
    <property type="protein sequence ID" value="PCH33906.1"/>
    <property type="molecule type" value="Genomic_DNA"/>
</dbReference>
<organism evidence="9 10">
    <name type="scientific">Wolfiporia cocos (strain MD-104)</name>
    <name type="common">Brown rot fungus</name>
    <dbReference type="NCBI Taxonomy" id="742152"/>
    <lineage>
        <taxon>Eukaryota</taxon>
        <taxon>Fungi</taxon>
        <taxon>Dikarya</taxon>
        <taxon>Basidiomycota</taxon>
        <taxon>Agaricomycotina</taxon>
        <taxon>Agaricomycetes</taxon>
        <taxon>Polyporales</taxon>
        <taxon>Phaeolaceae</taxon>
        <taxon>Wolfiporia</taxon>
    </lineage>
</organism>
<feature type="compositionally biased region" description="Polar residues" evidence="8">
    <location>
        <begin position="291"/>
        <end position="308"/>
    </location>
</feature>
<evidence type="ECO:0000256" key="1">
    <source>
        <dbReference type="ARBA" id="ARBA00004123"/>
    </source>
</evidence>
<dbReference type="AlphaFoldDB" id="A0A2H3IVA5"/>
<dbReference type="GO" id="GO:0006270">
    <property type="term" value="P:DNA replication initiation"/>
    <property type="evidence" value="ECO:0007669"/>
    <property type="project" value="UniProtKB-UniRule"/>
</dbReference>
<feature type="compositionally biased region" description="Low complexity" evidence="8">
    <location>
        <begin position="46"/>
        <end position="63"/>
    </location>
</feature>
<dbReference type="Pfam" id="PF11719">
    <property type="entry name" value="Drc1-Sld2"/>
    <property type="match status" value="1"/>
</dbReference>